<proteinExistence type="predicted"/>
<dbReference type="VEuPathDB" id="FungiDB:YALI0_C15785g"/>
<keyword evidence="2" id="KW-1185">Reference proteome</keyword>
<dbReference type="HOGENOM" id="CLU_3144067_0_0_1"/>
<gene>
    <name evidence="1" type="ORF">YALI0_C15785g</name>
</gene>
<protein>
    <submittedName>
        <fullName evidence="1">YALI0C15785p</fullName>
    </submittedName>
</protein>
<accession>Q6CBT2</accession>
<evidence type="ECO:0000313" key="2">
    <source>
        <dbReference type="Proteomes" id="UP000001300"/>
    </source>
</evidence>
<name>Q6CBT2_YARLI</name>
<dbReference type="EMBL" id="CR382129">
    <property type="protein sequence ID" value="CAG82193.1"/>
    <property type="molecule type" value="Genomic_DNA"/>
</dbReference>
<dbReference type="AlphaFoldDB" id="Q6CBT2"/>
<dbReference type="InParanoid" id="Q6CBT2"/>
<sequence length="49" mass="5318">MQGVTPKGATHTVGELMDNVSCPSLLHIHGDRIHERLAKPPTRHHPASS</sequence>
<reference evidence="1 2" key="1">
    <citation type="journal article" date="2004" name="Nature">
        <title>Genome evolution in yeasts.</title>
        <authorList>
            <consortium name="Genolevures"/>
            <person name="Dujon B."/>
            <person name="Sherman D."/>
            <person name="Fischer G."/>
            <person name="Durrens P."/>
            <person name="Casaregola S."/>
            <person name="Lafontaine I."/>
            <person name="de Montigny J."/>
            <person name="Marck C."/>
            <person name="Neuveglise C."/>
            <person name="Talla E."/>
            <person name="Goffard N."/>
            <person name="Frangeul L."/>
            <person name="Aigle M."/>
            <person name="Anthouard V."/>
            <person name="Babour A."/>
            <person name="Barbe V."/>
            <person name="Barnay S."/>
            <person name="Blanchin S."/>
            <person name="Beckerich J.M."/>
            <person name="Beyne E."/>
            <person name="Bleykasten C."/>
            <person name="Boisrame A."/>
            <person name="Boyer J."/>
            <person name="Cattolico L."/>
            <person name="Confanioleri F."/>
            <person name="de Daruvar A."/>
            <person name="Despons L."/>
            <person name="Fabre E."/>
            <person name="Fairhead C."/>
            <person name="Ferry-Dumazet H."/>
            <person name="Groppi A."/>
            <person name="Hantraye F."/>
            <person name="Hennequin C."/>
            <person name="Jauniaux N."/>
            <person name="Joyet P."/>
            <person name="Kachouri R."/>
            <person name="Kerrest A."/>
            <person name="Koszul R."/>
            <person name="Lemaire M."/>
            <person name="Lesur I."/>
            <person name="Ma L."/>
            <person name="Muller H."/>
            <person name="Nicaud J.M."/>
            <person name="Nikolski M."/>
            <person name="Oztas S."/>
            <person name="Ozier-Kalogeropoulos O."/>
            <person name="Pellenz S."/>
            <person name="Potier S."/>
            <person name="Richard G.F."/>
            <person name="Straub M.L."/>
            <person name="Suleau A."/>
            <person name="Swennene D."/>
            <person name="Tekaia F."/>
            <person name="Wesolowski-Louvel M."/>
            <person name="Westhof E."/>
            <person name="Wirth B."/>
            <person name="Zeniou-Meyer M."/>
            <person name="Zivanovic I."/>
            <person name="Bolotin-Fukuhara M."/>
            <person name="Thierry A."/>
            <person name="Bouchier C."/>
            <person name="Caudron B."/>
            <person name="Scarpelli C."/>
            <person name="Gaillardin C."/>
            <person name="Weissenbach J."/>
            <person name="Wincker P."/>
            <person name="Souciet J.L."/>
        </authorList>
    </citation>
    <scope>NUCLEOTIDE SEQUENCE [LARGE SCALE GENOMIC DNA]</scope>
    <source>
        <strain evidence="2">CLIB 122 / E 150</strain>
    </source>
</reference>
<evidence type="ECO:0000313" key="1">
    <source>
        <dbReference type="EMBL" id="CAG82193.1"/>
    </source>
</evidence>
<organism evidence="1 2">
    <name type="scientific">Yarrowia lipolytica (strain CLIB 122 / E 150)</name>
    <name type="common">Yeast</name>
    <name type="synonym">Candida lipolytica</name>
    <dbReference type="NCBI Taxonomy" id="284591"/>
    <lineage>
        <taxon>Eukaryota</taxon>
        <taxon>Fungi</taxon>
        <taxon>Dikarya</taxon>
        <taxon>Ascomycota</taxon>
        <taxon>Saccharomycotina</taxon>
        <taxon>Dipodascomycetes</taxon>
        <taxon>Dipodascales</taxon>
        <taxon>Dipodascales incertae sedis</taxon>
        <taxon>Yarrowia</taxon>
    </lineage>
</organism>
<dbReference type="Proteomes" id="UP000001300">
    <property type="component" value="Chromosome C"/>
</dbReference>